<gene>
    <name evidence="1" type="ORF">ALGA_2138</name>
</gene>
<sequence length="113" mass="12319">MQRNTLIQVTQNGMGTGSEELGLKLITNYFKLLDADGRTPKIIVFYNAGVKLICENSPALEALQNISKKGVQLLACKTCLDYFNLSDQIKVGTVGSMPDIITLQADADKVINL</sequence>
<dbReference type="Pfam" id="PF02635">
    <property type="entry name" value="DsrE"/>
    <property type="match status" value="1"/>
</dbReference>
<dbReference type="AlphaFoldDB" id="A0A1Y1CJB4"/>
<keyword evidence="2" id="KW-1185">Reference proteome</keyword>
<reference evidence="1 2" key="1">
    <citation type="journal article" date="2018" name="Mar. Genomics">
        <title>Complete genome sequence of Marinifilaceae bacterium strain SPP2, isolated from the Antarctic marine sediment.</title>
        <authorList>
            <person name="Watanabe M."/>
            <person name="Kojima H."/>
            <person name="Fukui M."/>
        </authorList>
    </citation>
    <scope>NUCLEOTIDE SEQUENCE [LARGE SCALE GENOMIC DNA]</scope>
    <source>
        <strain evidence="1 2">SPP2</strain>
    </source>
</reference>
<dbReference type="KEGG" id="mbas:ALGA_2138"/>
<dbReference type="Gene3D" id="3.40.1260.10">
    <property type="entry name" value="DsrEFH-like"/>
    <property type="match status" value="1"/>
</dbReference>
<dbReference type="NCBIfam" id="TIGR03527">
    <property type="entry name" value="selenium_YedF"/>
    <property type="match status" value="1"/>
</dbReference>
<dbReference type="OrthoDB" id="9801500at2"/>
<dbReference type="SUPFAM" id="SSF75169">
    <property type="entry name" value="DsrEFH-like"/>
    <property type="match status" value="1"/>
</dbReference>
<name>A0A1Y1CJB4_9BACT</name>
<dbReference type="EMBL" id="AP018042">
    <property type="protein sequence ID" value="BAX80479.1"/>
    <property type="molecule type" value="Genomic_DNA"/>
</dbReference>
<dbReference type="InterPro" id="IPR027396">
    <property type="entry name" value="DsrEFH-like"/>
</dbReference>
<proteinExistence type="predicted"/>
<dbReference type="Proteomes" id="UP000218267">
    <property type="component" value="Chromosome"/>
</dbReference>
<evidence type="ECO:0000313" key="1">
    <source>
        <dbReference type="EMBL" id="BAX80479.1"/>
    </source>
</evidence>
<dbReference type="InterPro" id="IPR019870">
    <property type="entry name" value="Se_metab_YedF"/>
</dbReference>
<evidence type="ECO:0000313" key="2">
    <source>
        <dbReference type="Proteomes" id="UP000218267"/>
    </source>
</evidence>
<reference evidence="2" key="2">
    <citation type="journal article" date="2020" name="Antonie Van Leeuwenhoek">
        <title>Labilibaculum antarcticum sp. nov., a novel facultative anaerobic, psychrotorelant bacterium isolated from marine sediment of Antarctica.</title>
        <authorList>
            <person name="Watanabe M."/>
            <person name="Kojima H."/>
            <person name="Fukui M."/>
        </authorList>
    </citation>
    <scope>NUCLEOTIDE SEQUENCE [LARGE SCALE GENOMIC DNA]</scope>
    <source>
        <strain evidence="2">SPP2</strain>
    </source>
</reference>
<organism evidence="1 2">
    <name type="scientific">Labilibaculum antarcticum</name>
    <dbReference type="NCBI Taxonomy" id="1717717"/>
    <lineage>
        <taxon>Bacteria</taxon>
        <taxon>Pseudomonadati</taxon>
        <taxon>Bacteroidota</taxon>
        <taxon>Bacteroidia</taxon>
        <taxon>Marinilabiliales</taxon>
        <taxon>Marinifilaceae</taxon>
        <taxon>Labilibaculum</taxon>
    </lineage>
</organism>
<accession>A0A1Y1CJB4</accession>
<dbReference type="RefSeq" id="WP_096429330.1">
    <property type="nucleotide sequence ID" value="NZ_AP018042.1"/>
</dbReference>
<dbReference type="InterPro" id="IPR003787">
    <property type="entry name" value="Sulphur_relay_DsrE/F-like"/>
</dbReference>
<protein>
    <submittedName>
        <fullName evidence="1">Uncharacterized protein</fullName>
    </submittedName>
</protein>